<keyword evidence="3" id="KW-1185">Reference proteome</keyword>
<dbReference type="AlphaFoldDB" id="A0AAV3UKT5"/>
<organism evidence="2 3">
    <name type="scientific">Haladaptatus pallidirubidus</name>
    <dbReference type="NCBI Taxonomy" id="1008152"/>
    <lineage>
        <taxon>Archaea</taxon>
        <taxon>Methanobacteriati</taxon>
        <taxon>Methanobacteriota</taxon>
        <taxon>Stenosarchaea group</taxon>
        <taxon>Halobacteria</taxon>
        <taxon>Halobacteriales</taxon>
        <taxon>Haladaptataceae</taxon>
        <taxon>Haladaptatus</taxon>
    </lineage>
</organism>
<evidence type="ECO:0000256" key="1">
    <source>
        <dbReference type="SAM" id="Phobius"/>
    </source>
</evidence>
<keyword evidence="1" id="KW-0472">Membrane</keyword>
<dbReference type="Proteomes" id="UP001501729">
    <property type="component" value="Unassembled WGS sequence"/>
</dbReference>
<evidence type="ECO:0000313" key="3">
    <source>
        <dbReference type="Proteomes" id="UP001501729"/>
    </source>
</evidence>
<feature type="transmembrane region" description="Helical" evidence="1">
    <location>
        <begin position="20"/>
        <end position="41"/>
    </location>
</feature>
<gene>
    <name evidence="2" type="ORF">GCM10025751_35630</name>
</gene>
<accession>A0AAV3UKT5</accession>
<proteinExistence type="predicted"/>
<sequence length="89" mass="9718">MAIESSARTDRSRNPTRDTLAVSLTILLANVPTLFSFYVAIDTYGAETGVGFFRYLTTTMSGALIFAVLWTGVVFFAFGPALAGSWNRR</sequence>
<reference evidence="2 3" key="1">
    <citation type="journal article" date="2019" name="Int. J. Syst. Evol. Microbiol.">
        <title>The Global Catalogue of Microorganisms (GCM) 10K type strain sequencing project: providing services to taxonomists for standard genome sequencing and annotation.</title>
        <authorList>
            <consortium name="The Broad Institute Genomics Platform"/>
            <consortium name="The Broad Institute Genome Sequencing Center for Infectious Disease"/>
            <person name="Wu L."/>
            <person name="Ma J."/>
        </authorList>
    </citation>
    <scope>NUCLEOTIDE SEQUENCE [LARGE SCALE GENOMIC DNA]</scope>
    <source>
        <strain evidence="2 3">JCM 17504</strain>
    </source>
</reference>
<comment type="caution">
    <text evidence="2">The sequence shown here is derived from an EMBL/GenBank/DDBJ whole genome shotgun (WGS) entry which is preliminary data.</text>
</comment>
<dbReference type="GeneID" id="68614573"/>
<dbReference type="RefSeq" id="WP_227774357.1">
    <property type="nucleotide sequence ID" value="NZ_BAABKX010000015.1"/>
</dbReference>
<evidence type="ECO:0000313" key="2">
    <source>
        <dbReference type="EMBL" id="GAA5055702.1"/>
    </source>
</evidence>
<name>A0AAV3UKT5_9EURY</name>
<feature type="transmembrane region" description="Helical" evidence="1">
    <location>
        <begin position="61"/>
        <end position="83"/>
    </location>
</feature>
<protein>
    <submittedName>
        <fullName evidence="2">Uncharacterized protein</fullName>
    </submittedName>
</protein>
<keyword evidence="1" id="KW-1133">Transmembrane helix</keyword>
<keyword evidence="1" id="KW-0812">Transmembrane</keyword>
<dbReference type="EMBL" id="BAABKX010000015">
    <property type="protein sequence ID" value="GAA5055702.1"/>
    <property type="molecule type" value="Genomic_DNA"/>
</dbReference>